<evidence type="ECO:0000313" key="3">
    <source>
        <dbReference type="Proteomes" id="UP001259982"/>
    </source>
</evidence>
<dbReference type="InterPro" id="IPR036188">
    <property type="entry name" value="FAD/NAD-bd_sf"/>
</dbReference>
<dbReference type="PANTHER" id="PTHR43747">
    <property type="entry name" value="FAD-BINDING PROTEIN"/>
    <property type="match status" value="1"/>
</dbReference>
<proteinExistence type="predicted"/>
<comment type="caution">
    <text evidence="2">The sequence shown here is derived from an EMBL/GenBank/DDBJ whole genome shotgun (WGS) entry which is preliminary data.</text>
</comment>
<sequence length="511" mass="56606">MTGAANTAHQNPPGSVLIIGGGTAGWMAAILLAHAWRQHGTEITLMESAAIGTIGVGEGSTPRMRVFFERLGIPESEWMPACNATYKCGIRFPDWSTRPGYRSYYHPFFTLDDNPFIQPFFHNADLRRRKSVAVDAHPDAFFVSQHLAQGRRAPVAGRGSYSTDYAYHFDAGLIGEFLKNKSLAMGVRHIEDTVNQVEPTGTGDIAAVHTERHGRMAADLFVDCTGFAGLLIGRTLEVPFHSYRDHLFNDSAVALPTPTEPNVGLPSETLSTALRHGWAWKIPLTNRFGNGYVYSSDYCSPEEAERELREHTGQHDPAVEARHLKMRIGRREDCWAGNCLAVGLSQGFIEPLEATALMLVQETLEQFITAHGQGEAARAAFNRRIGQTFDGVRDYVFMHYKLNTRTDTPYWIDNRENSPCSDVVEALLSTWDNRSGDILGALNERSEQLVYSHTSWICILAGMGRFPRNTRKAGPKHQASDARAVANTCQGMVPLFPDHRAVIDAMLTEAA</sequence>
<dbReference type="Proteomes" id="UP001259982">
    <property type="component" value="Unassembled WGS sequence"/>
</dbReference>
<dbReference type="PIRSF" id="PIRSF011396">
    <property type="entry name" value="Trp_halogenase"/>
    <property type="match status" value="1"/>
</dbReference>
<protein>
    <submittedName>
        <fullName evidence="2">Tryptophan halogenase family protein</fullName>
    </submittedName>
</protein>
<feature type="transmembrane region" description="Helical" evidence="1">
    <location>
        <begin position="16"/>
        <end position="36"/>
    </location>
</feature>
<keyword evidence="3" id="KW-1185">Reference proteome</keyword>
<reference evidence="2 3" key="1">
    <citation type="submission" date="2023-09" db="EMBL/GenBank/DDBJ databases">
        <authorList>
            <person name="Rey-Velasco X."/>
        </authorList>
    </citation>
    <scope>NUCLEOTIDE SEQUENCE [LARGE SCALE GENOMIC DNA]</scope>
    <source>
        <strain evidence="2 3">P385</strain>
    </source>
</reference>
<organism evidence="2 3">
    <name type="scientific">Spectribacter acetivorans</name>
    <dbReference type="NCBI Taxonomy" id="3075603"/>
    <lineage>
        <taxon>Bacteria</taxon>
        <taxon>Pseudomonadati</taxon>
        <taxon>Pseudomonadota</taxon>
        <taxon>Gammaproteobacteria</taxon>
        <taxon>Salinisphaerales</taxon>
        <taxon>Salinisphaeraceae</taxon>
        <taxon>Spectribacter</taxon>
    </lineage>
</organism>
<keyword evidence="1" id="KW-0472">Membrane</keyword>
<dbReference type="Gene3D" id="3.50.50.60">
    <property type="entry name" value="FAD/NAD(P)-binding domain"/>
    <property type="match status" value="1"/>
</dbReference>
<evidence type="ECO:0000256" key="1">
    <source>
        <dbReference type="SAM" id="Phobius"/>
    </source>
</evidence>
<dbReference type="SUPFAM" id="SSF51905">
    <property type="entry name" value="FAD/NAD(P)-binding domain"/>
    <property type="match status" value="1"/>
</dbReference>
<keyword evidence="1" id="KW-1133">Transmembrane helix</keyword>
<accession>A0ABU3B5V0</accession>
<keyword evidence="1" id="KW-0812">Transmembrane</keyword>
<gene>
    <name evidence="2" type="ORF">RM531_03035</name>
</gene>
<dbReference type="RefSeq" id="WP_311657206.1">
    <property type="nucleotide sequence ID" value="NZ_JAVRHY010000002.1"/>
</dbReference>
<dbReference type="InterPro" id="IPR033856">
    <property type="entry name" value="Trp_halogen"/>
</dbReference>
<evidence type="ECO:0000313" key="2">
    <source>
        <dbReference type="EMBL" id="MDT0617435.1"/>
    </source>
</evidence>
<dbReference type="EMBL" id="JAVRHY010000002">
    <property type="protein sequence ID" value="MDT0617435.1"/>
    <property type="molecule type" value="Genomic_DNA"/>
</dbReference>
<dbReference type="Pfam" id="PF04820">
    <property type="entry name" value="Trp_halogenase"/>
    <property type="match status" value="1"/>
</dbReference>
<dbReference type="InterPro" id="IPR006905">
    <property type="entry name" value="Flavin_halogenase"/>
</dbReference>
<name>A0ABU3B5V0_9GAMM</name>
<dbReference type="PANTHER" id="PTHR43747:SF4">
    <property type="entry name" value="FLAVIN-DEPENDENT TRYPTOPHAN HALOGENASE"/>
    <property type="match status" value="1"/>
</dbReference>
<dbReference type="InterPro" id="IPR050816">
    <property type="entry name" value="Flavin-dep_Halogenase_NPB"/>
</dbReference>